<feature type="domain" description="Spore protein YkvP/CgeB glycosyl transferase-like" evidence="1">
    <location>
        <begin position="171"/>
        <end position="341"/>
    </location>
</feature>
<sequence length="347" mass="41025">MKILFTGLENERYRPELGKTNEHNNFYLLLKSNPKNEVIYIPFDRALKVGKRAYNQELLDTVRSEKPDLFWAFMYTDELEPETLDEIKKLTTSVAWFSDDHWRLDNYSRFWAPHFTKVITTWSKAKKRYAKYGITNVIRSQWGFNPGLYKSVVVPNHNIGVSFVGMQTSHRKKIIDKLRKADINVFVRGYKWSEGRASFTEMLDIFSRSKINLNLNPPMSALALKPFAQIFFRRRRNLIVPDFLHIYPNIRSYFQKKIPQIKARPFEITGSGGFCITGDADDMESYFEPDKEIVIYKDTKDLIKKIKYYLEHEEERRAIAKAGYERALKEHTYQARLEKIFEELGLK</sequence>
<evidence type="ECO:0000313" key="3">
    <source>
        <dbReference type="Proteomes" id="UP000231466"/>
    </source>
</evidence>
<dbReference type="AlphaFoldDB" id="A0A2H0VGP6"/>
<dbReference type="EMBL" id="PFAH01000002">
    <property type="protein sequence ID" value="PIR98243.1"/>
    <property type="molecule type" value="Genomic_DNA"/>
</dbReference>
<dbReference type="Pfam" id="PF13524">
    <property type="entry name" value="Glyco_trans_1_2"/>
    <property type="match status" value="1"/>
</dbReference>
<comment type="caution">
    <text evidence="2">The sequence shown here is derived from an EMBL/GenBank/DDBJ whole genome shotgun (WGS) entry which is preliminary data.</text>
</comment>
<gene>
    <name evidence="2" type="ORF">COT89_00860</name>
</gene>
<reference evidence="3" key="1">
    <citation type="submission" date="2017-09" db="EMBL/GenBank/DDBJ databases">
        <title>Depth-based differentiation of microbial function through sediment-hosted aquifers and enrichment of novel symbionts in the deep terrestrial subsurface.</title>
        <authorList>
            <person name="Probst A.J."/>
            <person name="Ladd B."/>
            <person name="Jarett J.K."/>
            <person name="Geller-Mcgrath D.E."/>
            <person name="Sieber C.M.K."/>
            <person name="Emerson J.B."/>
            <person name="Anantharaman K."/>
            <person name="Thomas B.C."/>
            <person name="Malmstrom R."/>
            <person name="Stieglmeier M."/>
            <person name="Klingl A."/>
            <person name="Woyke T."/>
            <person name="Ryan C.M."/>
            <person name="Banfield J.F."/>
        </authorList>
    </citation>
    <scope>NUCLEOTIDE SEQUENCE [LARGE SCALE GENOMIC DNA]</scope>
</reference>
<proteinExistence type="predicted"/>
<dbReference type="InterPro" id="IPR055259">
    <property type="entry name" value="YkvP/CgeB_Glyco_trans-like"/>
</dbReference>
<organism evidence="2 3">
    <name type="scientific">Candidatus Colwellbacteria bacterium CG10_big_fil_rev_8_21_14_0_10_42_22</name>
    <dbReference type="NCBI Taxonomy" id="1974540"/>
    <lineage>
        <taxon>Bacteria</taxon>
        <taxon>Candidatus Colwelliibacteriota</taxon>
    </lineage>
</organism>
<protein>
    <recommendedName>
        <fullName evidence="1">Spore protein YkvP/CgeB glycosyl transferase-like domain-containing protein</fullName>
    </recommendedName>
</protein>
<accession>A0A2H0VGP6</accession>
<evidence type="ECO:0000313" key="2">
    <source>
        <dbReference type="EMBL" id="PIR98243.1"/>
    </source>
</evidence>
<dbReference type="Proteomes" id="UP000231466">
    <property type="component" value="Unassembled WGS sequence"/>
</dbReference>
<evidence type="ECO:0000259" key="1">
    <source>
        <dbReference type="Pfam" id="PF13524"/>
    </source>
</evidence>
<name>A0A2H0VGP6_9BACT</name>